<gene>
    <name evidence="4" type="primary">LOC111134903</name>
</gene>
<dbReference type="InterPro" id="IPR037962">
    <property type="entry name" value="Neuralized"/>
</dbReference>
<feature type="domain" description="NHR" evidence="2">
    <location>
        <begin position="1015"/>
        <end position="1178"/>
    </location>
</feature>
<dbReference type="SUPFAM" id="SSF49899">
    <property type="entry name" value="Concanavalin A-like lectins/glucanases"/>
    <property type="match status" value="1"/>
</dbReference>
<feature type="domain" description="NHR" evidence="2">
    <location>
        <begin position="223"/>
        <end position="395"/>
    </location>
</feature>
<feature type="domain" description="NHR" evidence="2">
    <location>
        <begin position="812"/>
        <end position="980"/>
    </location>
</feature>
<dbReference type="CDD" id="cd12887">
    <property type="entry name" value="SPRY_NHR_like"/>
    <property type="match status" value="6"/>
</dbReference>
<keyword evidence="3" id="KW-1185">Reference proteome</keyword>
<dbReference type="GeneID" id="111134903"/>
<dbReference type="InterPro" id="IPR013320">
    <property type="entry name" value="ConA-like_dom_sf"/>
</dbReference>
<sequence>MMALKFHNRVGTLVTLSNNNCTAQRNHPTQEFNNGVVMSAEPLQDNVPFEVRIDKKVNSWSGSIEIGVTTCDPGTLKFPISATGFREGTWVMSGSSILRDGHSVIEEYGADLDQLNEGEKVGVMRTTDGTLHFLVNGIDQGLAANGIAAKVYAVIDMYGKCAQVTIVDNTPGTNQENDGISNDVASQLANEFLTQLSNQIVNDLTRNVEALGLDTTTPSANERLTFHERCGSLVKLSNHRRTAERRHPLDEFNNGVVMTNRPLKNDELFEIRLDVLVDKWSGSIEVGITTHNPSMLDFPATMTNMRSDVDVVGTIMMSGCGILTNGKGTRREYGVYNLDELTEGDRIGLIRKSNGHLHYYINGEDQGVASNETPATIWGVVDLYGMAVKVTILDRNDPNYSNDILSPTQRARSIFRQYPDMYDEISSEEAEPVERLLFHTRCGSHAAVINNQRTAHRPNALDDFNYGVVLTSRTLRPEELFEVHIDKMVDKWAGSIEIGVTLHSPNDLDFPSTMTNMRSGTWMMTGTGVMHNGTTVIDMYGQNLDRLKAGDRVGVKRRGDGTLHFYVNGIDQGQGATGVPPNVYGVIDLYGQAAQTTIIDHLDPLSPDADSSSISDTEELRFHHVHGQNSTIANNGRTCLRPNATGEFNDAIVMSSRPLRDNELFEVIIEKMVDRWSGSLEAGVTLIKPEELEFPNTMTDIVYDTWMLSGAAIMQDGSTIRNGYPLDLDAVTVGCRIGIMRCSDGTLHYFLNGADQGAACSDVPHGVFAVIDLYGQCAQVSITSGSGVYPFVDNNLPQSDQAIMSPSSSDVSHRFSLCCGKSITLKNNSCTTARSNGYNNAIVFSSDPLKRDEIFEVRIDQVCRVWSGSLHIGLTTLAISDTTPASIIPPSALELTSKLTWLITGSEVRKNGFVIKENYAPALERLEVGNLVGIRRVSDGTLHLYINGEDMGVAASNIPKNVFVVVDLYGPVEMISVTSSCSWDPSLLASQQSQSITSELAEAAELEAEEEFPSTIGFHANHGKNILICNGGLTAERTESYNQGLIVTSQPLRKKQMFQVRVDHLTPRWSFSLMVGVLGFSPEKYTFPVSSMAIKKSCIMIQGNAVYNSGCKIKENYGPNLDELQVGHVIGILVDGESNLHLFFNGVDQGVAARDVPGSCYGVVDLYGKCDKVTVIPNEDSGESPEPQYKDKEKAEKENIEEVLKEKQAVSESILGTVVMRLCEYAKTCSKVRSLMGIPDGFFLEQQMTCYCDSCHKLRAEDLYLRRGEPPREYSVPLGWCRYILKQRQKAPSFVASDKWHVAYYGTQLEVLRKILDTGDIHACSDQMGGGSILLPQSVAFTEKSRPDSSSLRQIVMSPTIRYTGCNEFSPKFKLLDSKTKKTFHVRVALQVWLKPGSYKTGPQSLGLTDQIDPQFSNNELEWSTKEHGSVLLHGLLIKIENL</sequence>
<feature type="region of interest" description="Disordered" evidence="1">
    <location>
        <begin position="1177"/>
        <end position="1196"/>
    </location>
</feature>
<dbReference type="InterPro" id="IPR043136">
    <property type="entry name" value="B30.2/SPRY_sf"/>
</dbReference>
<feature type="domain" description="NHR" evidence="2">
    <location>
        <begin position="3"/>
        <end position="169"/>
    </location>
</feature>
<evidence type="ECO:0000259" key="2">
    <source>
        <dbReference type="PROSITE" id="PS51065"/>
    </source>
</evidence>
<dbReference type="PANTHER" id="PTHR12429:SF14">
    <property type="entry name" value="NEURALIZED-LIKE PROTEIN 4"/>
    <property type="match status" value="1"/>
</dbReference>
<evidence type="ECO:0000313" key="4">
    <source>
        <dbReference type="RefSeq" id="XP_022340148.1"/>
    </source>
</evidence>
<dbReference type="SMART" id="SM00588">
    <property type="entry name" value="NEUZ"/>
    <property type="match status" value="6"/>
</dbReference>
<dbReference type="Gene3D" id="2.60.120.920">
    <property type="match status" value="6"/>
</dbReference>
<dbReference type="OrthoDB" id="49113at2759"/>
<dbReference type="Pfam" id="PF07177">
    <property type="entry name" value="Neuralized"/>
    <property type="match status" value="6"/>
</dbReference>
<name>A0A8B8EKR5_CRAVI</name>
<organism evidence="3 4">
    <name type="scientific">Crassostrea virginica</name>
    <name type="common">Eastern oyster</name>
    <dbReference type="NCBI Taxonomy" id="6565"/>
    <lineage>
        <taxon>Eukaryota</taxon>
        <taxon>Metazoa</taxon>
        <taxon>Spiralia</taxon>
        <taxon>Lophotrochozoa</taxon>
        <taxon>Mollusca</taxon>
        <taxon>Bivalvia</taxon>
        <taxon>Autobranchia</taxon>
        <taxon>Pteriomorphia</taxon>
        <taxon>Ostreida</taxon>
        <taxon>Ostreoidea</taxon>
        <taxon>Ostreidae</taxon>
        <taxon>Crassostrea</taxon>
    </lineage>
</organism>
<evidence type="ECO:0000313" key="3">
    <source>
        <dbReference type="Proteomes" id="UP000694844"/>
    </source>
</evidence>
<dbReference type="FunFam" id="2.60.120.920:FF:000014">
    <property type="entry name" value="neuralized-like protein 4 isoform X2"/>
    <property type="match status" value="1"/>
</dbReference>
<dbReference type="RefSeq" id="XP_022340148.1">
    <property type="nucleotide sequence ID" value="XM_022484440.1"/>
</dbReference>
<reference evidence="4" key="1">
    <citation type="submission" date="2025-08" db="UniProtKB">
        <authorList>
            <consortium name="RefSeq"/>
        </authorList>
    </citation>
    <scope>IDENTIFICATION</scope>
    <source>
        <tissue evidence="4">Whole sample</tissue>
    </source>
</reference>
<dbReference type="GO" id="GO:0061630">
    <property type="term" value="F:ubiquitin protein ligase activity"/>
    <property type="evidence" value="ECO:0007669"/>
    <property type="project" value="TreeGrafter"/>
</dbReference>
<dbReference type="KEGG" id="cvn:111134903"/>
<feature type="domain" description="NHR" evidence="2">
    <location>
        <begin position="619"/>
        <end position="785"/>
    </location>
</feature>
<dbReference type="FunFam" id="2.60.120.920:FF:000001">
    <property type="entry name" value="neuralized-like protein 4 isoform X1"/>
    <property type="match status" value="5"/>
</dbReference>
<dbReference type="PANTHER" id="PTHR12429">
    <property type="entry name" value="NEURALIZED"/>
    <property type="match status" value="1"/>
</dbReference>
<feature type="domain" description="NHR" evidence="2">
    <location>
        <begin position="435"/>
        <end position="601"/>
    </location>
</feature>
<proteinExistence type="predicted"/>
<evidence type="ECO:0000256" key="1">
    <source>
        <dbReference type="SAM" id="MobiDB-lite"/>
    </source>
</evidence>
<accession>A0A8B8EKR5</accession>
<dbReference type="InterPro" id="IPR006573">
    <property type="entry name" value="NHR_dom"/>
</dbReference>
<dbReference type="Proteomes" id="UP000694844">
    <property type="component" value="Chromosome 5"/>
</dbReference>
<dbReference type="PROSITE" id="PS51065">
    <property type="entry name" value="NHR"/>
    <property type="match status" value="6"/>
</dbReference>
<protein>
    <submittedName>
        <fullName evidence="4">Neuralized-like protein 4 isoform X1</fullName>
    </submittedName>
</protein>